<evidence type="ECO:0008006" key="4">
    <source>
        <dbReference type="Google" id="ProtNLM"/>
    </source>
</evidence>
<gene>
    <name evidence="2" type="ORF">BDZ31_000723</name>
</gene>
<evidence type="ECO:0000256" key="1">
    <source>
        <dbReference type="SAM" id="SignalP"/>
    </source>
</evidence>
<sequence>MGRSLRPGARTAALATVVALPFAVGCGAEAPPPSACMQATGADVMRALDGAPDHAALADGTLLSECVDRAESDAQLQTLGLTFVAVSDQLAAQVGRDRDAAFRLGFLVGAAERGAGPTGGTQGELVQRLQQAIAFQAERARDRADVLRGIAAGRRAG</sequence>
<keyword evidence="1" id="KW-0732">Signal</keyword>
<feature type="chain" id="PRO_5032808472" description="Secreted protein" evidence="1">
    <location>
        <begin position="31"/>
        <end position="157"/>
    </location>
</feature>
<evidence type="ECO:0000313" key="2">
    <source>
        <dbReference type="EMBL" id="MBB4661150.1"/>
    </source>
</evidence>
<accession>A0A840IB40</accession>
<dbReference type="PROSITE" id="PS51257">
    <property type="entry name" value="PROKAR_LIPOPROTEIN"/>
    <property type="match status" value="1"/>
</dbReference>
<organism evidence="2 3">
    <name type="scientific">Conexibacter arvalis</name>
    <dbReference type="NCBI Taxonomy" id="912552"/>
    <lineage>
        <taxon>Bacteria</taxon>
        <taxon>Bacillati</taxon>
        <taxon>Actinomycetota</taxon>
        <taxon>Thermoleophilia</taxon>
        <taxon>Solirubrobacterales</taxon>
        <taxon>Conexibacteraceae</taxon>
        <taxon>Conexibacter</taxon>
    </lineage>
</organism>
<dbReference type="Proteomes" id="UP000585272">
    <property type="component" value="Unassembled WGS sequence"/>
</dbReference>
<dbReference type="AlphaFoldDB" id="A0A840IB40"/>
<dbReference type="EMBL" id="JACHNU010000001">
    <property type="protein sequence ID" value="MBB4661150.1"/>
    <property type="molecule type" value="Genomic_DNA"/>
</dbReference>
<dbReference type="RefSeq" id="WP_183339084.1">
    <property type="nucleotide sequence ID" value="NZ_JACHNU010000001.1"/>
</dbReference>
<protein>
    <recommendedName>
        <fullName evidence="4">Secreted protein</fullName>
    </recommendedName>
</protein>
<proteinExistence type="predicted"/>
<name>A0A840IB40_9ACTN</name>
<evidence type="ECO:0000313" key="3">
    <source>
        <dbReference type="Proteomes" id="UP000585272"/>
    </source>
</evidence>
<reference evidence="2 3" key="1">
    <citation type="submission" date="2020-08" db="EMBL/GenBank/DDBJ databases">
        <title>Genomic Encyclopedia of Archaeal and Bacterial Type Strains, Phase II (KMG-II): from individual species to whole genera.</title>
        <authorList>
            <person name="Goeker M."/>
        </authorList>
    </citation>
    <scope>NUCLEOTIDE SEQUENCE [LARGE SCALE GENOMIC DNA]</scope>
    <source>
        <strain evidence="2 3">DSM 23288</strain>
    </source>
</reference>
<keyword evidence="3" id="KW-1185">Reference proteome</keyword>
<comment type="caution">
    <text evidence="2">The sequence shown here is derived from an EMBL/GenBank/DDBJ whole genome shotgun (WGS) entry which is preliminary data.</text>
</comment>
<feature type="signal peptide" evidence="1">
    <location>
        <begin position="1"/>
        <end position="30"/>
    </location>
</feature>